<dbReference type="SMART" id="SM00220">
    <property type="entry name" value="S_TKc"/>
    <property type="match status" value="1"/>
</dbReference>
<accession>A0ABY3QXU4</accession>
<organism evidence="2 3">
    <name type="scientific">Bradyrhizobium barranii</name>
    <dbReference type="NCBI Taxonomy" id="2992140"/>
    <lineage>
        <taxon>Bacteria</taxon>
        <taxon>Pseudomonadati</taxon>
        <taxon>Pseudomonadota</taxon>
        <taxon>Alphaproteobacteria</taxon>
        <taxon>Hyphomicrobiales</taxon>
        <taxon>Nitrobacteraceae</taxon>
        <taxon>Bradyrhizobium</taxon>
    </lineage>
</organism>
<protein>
    <submittedName>
        <fullName evidence="2">AarF/UbiB family protein</fullName>
    </submittedName>
</protein>
<dbReference type="SUPFAM" id="SSF56112">
    <property type="entry name" value="Protein kinase-like (PK-like)"/>
    <property type="match status" value="1"/>
</dbReference>
<dbReference type="Proteomes" id="UP001430990">
    <property type="component" value="Chromosome"/>
</dbReference>
<dbReference type="PROSITE" id="PS50011">
    <property type="entry name" value="PROTEIN_KINASE_DOM"/>
    <property type="match status" value="1"/>
</dbReference>
<dbReference type="PANTHER" id="PTHR45890">
    <property type="entry name" value="AARF DOMAIN CONTAINING KINASE 2 (PREDICTED)"/>
    <property type="match status" value="1"/>
</dbReference>
<dbReference type="Pfam" id="PF03109">
    <property type="entry name" value="ABC1"/>
    <property type="match status" value="1"/>
</dbReference>
<dbReference type="InterPro" id="IPR052402">
    <property type="entry name" value="ADCK_kinase"/>
</dbReference>
<dbReference type="Gene3D" id="1.10.510.10">
    <property type="entry name" value="Transferase(Phosphotransferase) domain 1"/>
    <property type="match status" value="1"/>
</dbReference>
<evidence type="ECO:0000313" key="2">
    <source>
        <dbReference type="EMBL" id="UFW90545.1"/>
    </source>
</evidence>
<keyword evidence="3" id="KW-1185">Reference proteome</keyword>
<reference evidence="2" key="1">
    <citation type="submission" date="2021-11" db="EMBL/GenBank/DDBJ databases">
        <title>Australian commercial rhizobial inoculants.</title>
        <authorList>
            <person name="Kohlmeier M.G."/>
            <person name="O'Hara G.W."/>
            <person name="Colombi E."/>
            <person name="Ramsay J.P."/>
            <person name="Terpolilli J."/>
        </authorList>
    </citation>
    <scope>NUCLEOTIDE SEQUENCE</scope>
    <source>
        <strain evidence="2">CC829</strain>
    </source>
</reference>
<name>A0ABY3QXU4_9BRAD</name>
<dbReference type="InterPro" id="IPR004147">
    <property type="entry name" value="ABC1_dom"/>
</dbReference>
<sequence>MRTSERLGPVFVKLAQMMSYRADIFPTDFLAPLMSLQEHVEPLAPGKAQQAFADAIGVSPSSVFASFDDSAIASGTIATVHRATTRNGELVVVKIVRPGVVEAIDTDLACMKRFVQLIARRRFASGIPVVEVFETFSDMLRAQCDMIIEAQNLRTLAENSRGAHKVLVPTARTELVASPQVLVMDFISNTTPITDLDLDRQLFRCCALRLLRTVYEMIFVHGFVHGDLHPGNVQVRPDGTIYLFDAGLTASLNSADRKSFATFFLSFVNSDSPSVAAAIVESAGDTPPHLDYCSLGQDVEELVKQHAGRNASEFLVAGFVYQVFAIQRRHRLYGAPGFVAAIWALMMFEGLVRSDFPELDFQQEARCLLPFHLHSPDTSEMPFAD</sequence>
<gene>
    <name evidence="2" type="ORF">BjapCC829_19220</name>
</gene>
<evidence type="ECO:0000259" key="1">
    <source>
        <dbReference type="PROSITE" id="PS50011"/>
    </source>
</evidence>
<dbReference type="EMBL" id="CP088100">
    <property type="protein sequence ID" value="UFW90545.1"/>
    <property type="molecule type" value="Genomic_DNA"/>
</dbReference>
<feature type="domain" description="Protein kinase" evidence="1">
    <location>
        <begin position="66"/>
        <end position="385"/>
    </location>
</feature>
<evidence type="ECO:0000313" key="3">
    <source>
        <dbReference type="Proteomes" id="UP001430990"/>
    </source>
</evidence>
<dbReference type="InterPro" id="IPR011009">
    <property type="entry name" value="Kinase-like_dom_sf"/>
</dbReference>
<proteinExistence type="predicted"/>
<dbReference type="InterPro" id="IPR000719">
    <property type="entry name" value="Prot_kinase_dom"/>
</dbReference>
<dbReference type="RefSeq" id="WP_231144754.1">
    <property type="nucleotide sequence ID" value="NZ_CP088100.1"/>
</dbReference>
<dbReference type="PANTHER" id="PTHR45890:SF1">
    <property type="entry name" value="AARF DOMAIN CONTAINING KINASE 2"/>
    <property type="match status" value="1"/>
</dbReference>
<dbReference type="CDD" id="cd05121">
    <property type="entry name" value="ABC1_ADCK3-like"/>
    <property type="match status" value="1"/>
</dbReference>